<evidence type="ECO:0000256" key="2">
    <source>
        <dbReference type="ARBA" id="ARBA00022525"/>
    </source>
</evidence>
<evidence type="ECO:0000256" key="4">
    <source>
        <dbReference type="ARBA" id="ARBA00022737"/>
    </source>
</evidence>
<reference evidence="10 11" key="1">
    <citation type="journal article" date="2007" name="Science">
        <title>Sea anemone genome reveals ancestral eumetazoan gene repertoire and genomic organization.</title>
        <authorList>
            <person name="Putnam N.H."/>
            <person name="Srivastava M."/>
            <person name="Hellsten U."/>
            <person name="Dirks B."/>
            <person name="Chapman J."/>
            <person name="Salamov A."/>
            <person name="Terry A."/>
            <person name="Shapiro H."/>
            <person name="Lindquist E."/>
            <person name="Kapitonov V.V."/>
            <person name="Jurka J."/>
            <person name="Genikhovich G."/>
            <person name="Grigoriev I.V."/>
            <person name="Lucas S.M."/>
            <person name="Steele R.E."/>
            <person name="Finnerty J.R."/>
            <person name="Technau U."/>
            <person name="Martindale M.Q."/>
            <person name="Rokhsar D.S."/>
        </authorList>
    </citation>
    <scope>NUCLEOTIDE SEQUENCE [LARGE SCALE GENOMIC DNA]</scope>
    <source>
        <strain evidence="11">CH2 X CH6</strain>
    </source>
</reference>
<evidence type="ECO:0000313" key="10">
    <source>
        <dbReference type="EMBL" id="EDO39178.1"/>
    </source>
</evidence>
<dbReference type="PRINTS" id="PR01797">
    <property type="entry name" value="SAPOSIN"/>
</dbReference>
<dbReference type="InterPro" id="IPR007856">
    <property type="entry name" value="SapB_1"/>
</dbReference>
<dbReference type="GO" id="GO:0005764">
    <property type="term" value="C:lysosome"/>
    <property type="evidence" value="ECO:0007669"/>
    <property type="project" value="InterPro"/>
</dbReference>
<dbReference type="PhylomeDB" id="A7SAT7"/>
<keyword evidence="5" id="KW-1015">Disulfide bond</keyword>
<dbReference type="InterPro" id="IPR011001">
    <property type="entry name" value="Saposin-like"/>
</dbReference>
<feature type="domain" description="Saposin B-type" evidence="8">
    <location>
        <begin position="283"/>
        <end position="364"/>
    </location>
</feature>
<evidence type="ECO:0000313" key="11">
    <source>
        <dbReference type="Proteomes" id="UP000001593"/>
    </source>
</evidence>
<name>A7SAT7_NEMVE</name>
<dbReference type="GO" id="GO:0006665">
    <property type="term" value="P:sphingolipid metabolic process"/>
    <property type="evidence" value="ECO:0007669"/>
    <property type="project" value="InterPro"/>
</dbReference>
<dbReference type="GO" id="GO:0016020">
    <property type="term" value="C:membrane"/>
    <property type="evidence" value="ECO:0007669"/>
    <property type="project" value="GOC"/>
</dbReference>
<protein>
    <recommendedName>
        <fullName evidence="12">Prosaposin</fullName>
    </recommendedName>
</protein>
<organism evidence="10 11">
    <name type="scientific">Nematostella vectensis</name>
    <name type="common">Starlet sea anemone</name>
    <dbReference type="NCBI Taxonomy" id="45351"/>
    <lineage>
        <taxon>Eukaryota</taxon>
        <taxon>Metazoa</taxon>
        <taxon>Cnidaria</taxon>
        <taxon>Anthozoa</taxon>
        <taxon>Hexacorallia</taxon>
        <taxon>Actiniaria</taxon>
        <taxon>Edwardsiidae</taxon>
        <taxon>Nematostella</taxon>
    </lineage>
</organism>
<dbReference type="GO" id="GO:0005615">
    <property type="term" value="C:extracellular space"/>
    <property type="evidence" value="ECO:0000318"/>
    <property type="project" value="GO_Central"/>
</dbReference>
<dbReference type="PANTHER" id="PTHR11480">
    <property type="entry name" value="SAPOSIN-RELATED"/>
    <property type="match status" value="1"/>
</dbReference>
<dbReference type="PANTHER" id="PTHR11480:SF3">
    <property type="entry name" value="BCDNA.GH08312"/>
    <property type="match status" value="1"/>
</dbReference>
<evidence type="ECO:0008006" key="12">
    <source>
        <dbReference type="Google" id="ProtNLM"/>
    </source>
</evidence>
<keyword evidence="2" id="KW-0964">Secreted</keyword>
<dbReference type="HOGENOM" id="CLU_033757_0_0_1"/>
<dbReference type="EMBL" id="DS469611">
    <property type="protein sequence ID" value="EDO39178.1"/>
    <property type="molecule type" value="Genomic_DNA"/>
</dbReference>
<evidence type="ECO:0000256" key="7">
    <source>
        <dbReference type="SAM" id="SignalP"/>
    </source>
</evidence>
<dbReference type="SMART" id="SM00162">
    <property type="entry name" value="SAPA"/>
    <property type="match status" value="1"/>
</dbReference>
<proteinExistence type="predicted"/>
<evidence type="ECO:0000256" key="6">
    <source>
        <dbReference type="ARBA" id="ARBA00023180"/>
    </source>
</evidence>
<dbReference type="InterPro" id="IPR051428">
    <property type="entry name" value="Sphingo_Act-Surfact_Prot"/>
</dbReference>
<accession>A7SAT7</accession>
<dbReference type="PROSITE" id="PS50015">
    <property type="entry name" value="SAP_B"/>
    <property type="match status" value="3"/>
</dbReference>
<dbReference type="Proteomes" id="UP000001593">
    <property type="component" value="Unassembled WGS sequence"/>
</dbReference>
<gene>
    <name evidence="10" type="ORF">NEMVEDRAFT_v1g244035</name>
</gene>
<dbReference type="STRING" id="45351.A7SAT7"/>
<dbReference type="SUPFAM" id="SSF47862">
    <property type="entry name" value="Saposin"/>
    <property type="match status" value="3"/>
</dbReference>
<dbReference type="Pfam" id="PF02199">
    <property type="entry name" value="SapA"/>
    <property type="match status" value="1"/>
</dbReference>
<dbReference type="FunFam" id="1.10.225.10:FF:000002">
    <property type="entry name" value="prosaposin isoform X2"/>
    <property type="match status" value="1"/>
</dbReference>
<evidence type="ECO:0000259" key="8">
    <source>
        <dbReference type="PROSITE" id="PS50015"/>
    </source>
</evidence>
<dbReference type="SMART" id="SM00741">
    <property type="entry name" value="SapB"/>
    <property type="match status" value="3"/>
</dbReference>
<feature type="signal peptide" evidence="7">
    <location>
        <begin position="1"/>
        <end position="17"/>
    </location>
</feature>
<feature type="chain" id="PRO_5002714920" description="Prosaposin" evidence="7">
    <location>
        <begin position="18"/>
        <end position="376"/>
    </location>
</feature>
<dbReference type="OMA" id="NEVMAPF"/>
<keyword evidence="4" id="KW-0677">Repeat</keyword>
<dbReference type="Pfam" id="PF03489">
    <property type="entry name" value="SapB_2"/>
    <property type="match status" value="3"/>
</dbReference>
<dbReference type="InParanoid" id="A7SAT7"/>
<keyword evidence="11" id="KW-1185">Reference proteome</keyword>
<dbReference type="InterPro" id="IPR008139">
    <property type="entry name" value="SaposinB_dom"/>
</dbReference>
<evidence type="ECO:0000256" key="5">
    <source>
        <dbReference type="ARBA" id="ARBA00023157"/>
    </source>
</evidence>
<evidence type="ECO:0000256" key="3">
    <source>
        <dbReference type="ARBA" id="ARBA00022729"/>
    </source>
</evidence>
<feature type="domain" description="Saposin A-type" evidence="9">
    <location>
        <begin position="18"/>
        <end position="58"/>
    </location>
</feature>
<dbReference type="InterPro" id="IPR003119">
    <property type="entry name" value="SAP_A"/>
</dbReference>
<feature type="domain" description="Saposin B-type" evidence="8">
    <location>
        <begin position="193"/>
        <end position="275"/>
    </location>
</feature>
<evidence type="ECO:0000259" key="9">
    <source>
        <dbReference type="PROSITE" id="PS51110"/>
    </source>
</evidence>
<keyword evidence="6" id="KW-0325">Glycoprotein</keyword>
<dbReference type="InterPro" id="IPR008373">
    <property type="entry name" value="Saposin"/>
</dbReference>
<dbReference type="AlphaFoldDB" id="A7SAT7"/>
<dbReference type="Gene3D" id="1.10.225.10">
    <property type="entry name" value="Saposin-like"/>
    <property type="match status" value="3"/>
</dbReference>
<dbReference type="InterPro" id="IPR008138">
    <property type="entry name" value="SapB_2"/>
</dbReference>
<dbReference type="Pfam" id="PF05184">
    <property type="entry name" value="SapB_1"/>
    <property type="match status" value="3"/>
</dbReference>
<dbReference type="KEGG" id="nve:5510807"/>
<feature type="domain" description="Saposin B-type" evidence="8">
    <location>
        <begin position="56"/>
        <end position="138"/>
    </location>
</feature>
<dbReference type="PROSITE" id="PS51110">
    <property type="entry name" value="SAP_A"/>
    <property type="match status" value="1"/>
</dbReference>
<dbReference type="eggNOG" id="KOG1340">
    <property type="taxonomic scope" value="Eukaryota"/>
</dbReference>
<keyword evidence="3 7" id="KW-0732">Signal</keyword>
<sequence>MKCLLVVLCAFAATTHAKFVGNPRCVYGPAYWCRSLEHAQECDAVEHCKNSVWKYNQDTCAICEAVVGKVKDALDDKSMEGKVKAILDEICDKDGGFFAGECKKVVDTYFTMIISQLDIILQNPKQVCTTLGLCSAEAEEVLKRLLWQALEGGDQQDSKQVCTELGLCIAGNRKAMMDNLIQHVLRSLPSVHNSEVCSICELAVDKIRDVIGDNSIQAEIKGVLEDACVKEGGAYAGVCKALVDQYFPIIISHLDKLVQNSKQVCTALGLCSADRWVCPRPDDAPQCVLCEFVMKEIKQLLAKDTTQQGIEKALMMVCSIMPETIRNNCDKFVTEYTPIIMSLLLEEVDPAKVCSMIGLCNSPAAALVRMTLVRQI</sequence>
<evidence type="ECO:0000256" key="1">
    <source>
        <dbReference type="ARBA" id="ARBA00004613"/>
    </source>
</evidence>
<comment type="subcellular location">
    <subcellularLocation>
        <location evidence="1">Secreted</location>
    </subcellularLocation>
</comment>